<feature type="transmembrane region" description="Helical" evidence="1">
    <location>
        <begin position="12"/>
        <end position="31"/>
    </location>
</feature>
<evidence type="ECO:0000313" key="3">
    <source>
        <dbReference type="EMBL" id="AGF54887.1"/>
    </source>
</evidence>
<dbReference type="HOGENOM" id="CLU_010363_0_3_9"/>
<dbReference type="CDD" id="cd07731">
    <property type="entry name" value="ComA-like_MBL-fold"/>
    <property type="match status" value="1"/>
</dbReference>
<keyword evidence="1" id="KW-1133">Transmembrane helix</keyword>
<feature type="domain" description="Metallo-beta-lactamase" evidence="2">
    <location>
        <begin position="55"/>
        <end position="250"/>
    </location>
</feature>
<dbReference type="RefSeq" id="WP_015391212.1">
    <property type="nucleotide sequence ID" value="NC_020291.1"/>
</dbReference>
<dbReference type="PATRIC" id="fig|931276.5.peg.1068"/>
<dbReference type="OrthoDB" id="9761531at2"/>
<sequence length="294" mass="33615">MNKIFNLKNKSLLVILIILIFFSFKLGYNYFIVKENEPFKPDPNIMLVHYIDVGQGDSILIQVNNKNLLIDSGPNSDEKKLFNYLSSLYIDKFDYVIATHPHEDHIGNMAKIIKDYSVLEFYAPKIQSTTKTFEKMLDTLKSKHLKINVIKKGTNSIDLGHNTKVTVFSPIKDFYEDLNNYSPVIKIEYGNTSFLFTGDAQKEVEKEILDNNENITANVLKIGHHGSSTSTSTNFLKKVNPMISVISVGKDNIYNHPYEGTINLLNMNKITIYRTDIDGNILLYSDGYKITKKH</sequence>
<dbReference type="InterPro" id="IPR036866">
    <property type="entry name" value="RibonucZ/Hydroxyglut_hydro"/>
</dbReference>
<name>M1MTK7_9CLOT</name>
<evidence type="ECO:0000256" key="1">
    <source>
        <dbReference type="SAM" id="Phobius"/>
    </source>
</evidence>
<dbReference type="AlphaFoldDB" id="M1MTK7"/>
<dbReference type="STRING" id="36745.CLSAP_11150"/>
<dbReference type="PANTHER" id="PTHR30619">
    <property type="entry name" value="DNA INTERNALIZATION/COMPETENCE PROTEIN COMEC/REC2"/>
    <property type="match status" value="1"/>
</dbReference>
<dbReference type="InterPro" id="IPR001279">
    <property type="entry name" value="Metallo-B-lactamas"/>
</dbReference>
<dbReference type="InterPro" id="IPR052159">
    <property type="entry name" value="Competence_DNA_uptake"/>
</dbReference>
<accession>M1MTK7</accession>
<keyword evidence="1" id="KW-0812">Transmembrane</keyword>
<keyword evidence="4" id="KW-1185">Reference proteome</keyword>
<dbReference type="InterPro" id="IPR035681">
    <property type="entry name" value="ComA-like_MBL"/>
</dbReference>
<protein>
    <submittedName>
        <fullName evidence="3">ComEC ComE operon protein 3</fullName>
    </submittedName>
</protein>
<dbReference type="Pfam" id="PF00753">
    <property type="entry name" value="Lactamase_B"/>
    <property type="match status" value="1"/>
</dbReference>
<dbReference type="Proteomes" id="UP000011728">
    <property type="component" value="Chromosome"/>
</dbReference>
<dbReference type="Gene3D" id="3.60.15.10">
    <property type="entry name" value="Ribonuclease Z/Hydroxyacylglutathione hydrolase-like"/>
    <property type="match status" value="1"/>
</dbReference>
<reference evidence="3 4" key="1">
    <citation type="submission" date="2013-02" db="EMBL/GenBank/DDBJ databases">
        <title>Genome sequence of Clostridium saccharoperbutylacetonicum N1-4(HMT).</title>
        <authorList>
            <person name="Poehlein A."/>
            <person name="Daniel R."/>
        </authorList>
    </citation>
    <scope>NUCLEOTIDE SEQUENCE [LARGE SCALE GENOMIC DNA]</scope>
    <source>
        <strain evidence="4">N1-4(HMT)</strain>
    </source>
</reference>
<dbReference type="eggNOG" id="COG2333">
    <property type="taxonomic scope" value="Bacteria"/>
</dbReference>
<evidence type="ECO:0000313" key="4">
    <source>
        <dbReference type="Proteomes" id="UP000011728"/>
    </source>
</evidence>
<dbReference type="EMBL" id="CP004121">
    <property type="protein sequence ID" value="AGF54887.1"/>
    <property type="molecule type" value="Genomic_DNA"/>
</dbReference>
<proteinExistence type="predicted"/>
<gene>
    <name evidence="3" type="ORF">Cspa_c11110</name>
</gene>
<keyword evidence="1" id="KW-0472">Membrane</keyword>
<dbReference type="SMART" id="SM00849">
    <property type="entry name" value="Lactamase_B"/>
    <property type="match status" value="1"/>
</dbReference>
<evidence type="ECO:0000259" key="2">
    <source>
        <dbReference type="SMART" id="SM00849"/>
    </source>
</evidence>
<dbReference type="SUPFAM" id="SSF56281">
    <property type="entry name" value="Metallo-hydrolase/oxidoreductase"/>
    <property type="match status" value="1"/>
</dbReference>
<dbReference type="KEGG" id="csr:Cspa_c11110"/>
<dbReference type="PANTHER" id="PTHR30619:SF7">
    <property type="entry name" value="BETA-LACTAMASE DOMAIN PROTEIN"/>
    <property type="match status" value="1"/>
</dbReference>
<organism evidence="3 4">
    <name type="scientific">Clostridium saccharoperbutylacetonicum N1-4(HMT)</name>
    <dbReference type="NCBI Taxonomy" id="931276"/>
    <lineage>
        <taxon>Bacteria</taxon>
        <taxon>Bacillati</taxon>
        <taxon>Bacillota</taxon>
        <taxon>Clostridia</taxon>
        <taxon>Eubacteriales</taxon>
        <taxon>Clostridiaceae</taxon>
        <taxon>Clostridium</taxon>
    </lineage>
</organism>